<sequence>MSRNILFLVTGATPQIITETVYGLSVAQEETWIPDEIYILSTQFGIDQVKSSLFKKGIFQQFLDEYNLPKIKFHEDSLFFITDNDGRKLDDLKTPLDNEYAANSICRIIRDFTKDDDVTLHVSIAGGRKTMGFYAGYALSLYGRDQDSMSHVLVDEVFEQVREFFYPAKNPAEHYVTKTVNNKSIELDAYNAKVWLAKIPFVRIRSLLSKDIIAQTHEFSQVVQLINDSLNPVQVTVNKFSKTIKANSQSCKLSSKEFSFYLWFLQRRCESKLGVSYPSKDIKNDQLSEQETEEFKQVYKDYAAKNININSIVIDHDYFSQALSNIDKKLAATFLPKVYDQLKVQPDENRLYQVNLNNDQIKIIDY</sequence>
<keyword evidence="3" id="KW-1185">Reference proteome</keyword>
<gene>
    <name evidence="2" type="ORF">FHS24_000615</name>
</gene>
<dbReference type="Proteomes" id="UP000588111">
    <property type="component" value="Unassembled WGS sequence"/>
</dbReference>
<dbReference type="NCBIfam" id="TIGR02584">
    <property type="entry name" value="cas_NE0113"/>
    <property type="match status" value="1"/>
</dbReference>
<name>A0A839TDI5_9GAMM</name>
<accession>A0A839TDI5</accession>
<dbReference type="Pfam" id="PF09623">
    <property type="entry name" value="Cas_NE0113"/>
    <property type="match status" value="1"/>
</dbReference>
<dbReference type="RefSeq" id="WP_183618547.1">
    <property type="nucleotide sequence ID" value="NZ_CAJHAH010000002.1"/>
</dbReference>
<organism evidence="2 3">
    <name type="scientific">Psychrobacter luti</name>
    <dbReference type="NCBI Taxonomy" id="198481"/>
    <lineage>
        <taxon>Bacteria</taxon>
        <taxon>Pseudomonadati</taxon>
        <taxon>Pseudomonadota</taxon>
        <taxon>Gammaproteobacteria</taxon>
        <taxon>Moraxellales</taxon>
        <taxon>Moraxellaceae</taxon>
        <taxon>Psychrobacter</taxon>
    </lineage>
</organism>
<proteinExistence type="predicted"/>
<dbReference type="CDD" id="cd09741">
    <property type="entry name" value="Csx1_III-U"/>
    <property type="match status" value="1"/>
</dbReference>
<dbReference type="InterPro" id="IPR013413">
    <property type="entry name" value="CRISPR-assoc_prot_NE0113"/>
</dbReference>
<feature type="domain" description="CRISPR system ring nuclease SSO2081-like" evidence="1">
    <location>
        <begin position="13"/>
        <end position="225"/>
    </location>
</feature>
<dbReference type="InterPro" id="IPR019092">
    <property type="entry name" value="SSO2081-like_dom"/>
</dbReference>
<comment type="caution">
    <text evidence="2">The sequence shown here is derived from an EMBL/GenBank/DDBJ whole genome shotgun (WGS) entry which is preliminary data.</text>
</comment>
<protein>
    <submittedName>
        <fullName evidence="2">CRISPR-associated protein (TIGR02584 family)</fullName>
    </submittedName>
</protein>
<dbReference type="EMBL" id="JACHXL010000001">
    <property type="protein sequence ID" value="MBB3106124.1"/>
    <property type="molecule type" value="Genomic_DNA"/>
</dbReference>
<dbReference type="AlphaFoldDB" id="A0A839TDI5"/>
<evidence type="ECO:0000313" key="2">
    <source>
        <dbReference type="EMBL" id="MBB3106124.1"/>
    </source>
</evidence>
<evidence type="ECO:0000259" key="1">
    <source>
        <dbReference type="Pfam" id="PF09623"/>
    </source>
</evidence>
<reference evidence="2 3" key="1">
    <citation type="submission" date="2020-08" db="EMBL/GenBank/DDBJ databases">
        <title>Genomic Encyclopedia of Type Strains, Phase III (KMG-III): the genomes of soil and plant-associated and newly described type strains.</title>
        <authorList>
            <person name="Whitman W."/>
        </authorList>
    </citation>
    <scope>NUCLEOTIDE SEQUENCE [LARGE SCALE GENOMIC DNA]</scope>
    <source>
        <strain evidence="2 3">CECT 5885</strain>
    </source>
</reference>
<evidence type="ECO:0000313" key="3">
    <source>
        <dbReference type="Proteomes" id="UP000588111"/>
    </source>
</evidence>